<feature type="region of interest" description="Disordered" evidence="6">
    <location>
        <begin position="591"/>
        <end position="636"/>
    </location>
</feature>
<dbReference type="InterPro" id="IPR028884">
    <property type="entry name" value="Trm82"/>
</dbReference>
<dbReference type="SUPFAM" id="SSF50978">
    <property type="entry name" value="WD40 repeat-like"/>
    <property type="match status" value="1"/>
</dbReference>
<organism evidence="7">
    <name type="scientific">Rhodotorula toruloides</name>
    <name type="common">Yeast</name>
    <name type="synonym">Rhodosporidium toruloides</name>
    <dbReference type="NCBI Taxonomy" id="5286"/>
    <lineage>
        <taxon>Eukaryota</taxon>
        <taxon>Fungi</taxon>
        <taxon>Dikarya</taxon>
        <taxon>Basidiomycota</taxon>
        <taxon>Pucciniomycotina</taxon>
        <taxon>Microbotryomycetes</taxon>
        <taxon>Sporidiobolales</taxon>
        <taxon>Sporidiobolaceae</taxon>
        <taxon>Rhodotorula</taxon>
    </lineage>
</organism>
<proteinExistence type="predicted"/>
<keyword evidence="3" id="KW-0819">tRNA processing</keyword>
<dbReference type="GO" id="GO:0006400">
    <property type="term" value="P:tRNA modification"/>
    <property type="evidence" value="ECO:0007669"/>
    <property type="project" value="TreeGrafter"/>
</dbReference>
<accession>A0A061AQH6</accession>
<feature type="compositionally biased region" description="Basic residues" evidence="6">
    <location>
        <begin position="542"/>
        <end position="551"/>
    </location>
</feature>
<keyword evidence="5" id="KW-0539">Nucleus</keyword>
<name>A0A061AQH6_RHOTO</name>
<keyword evidence="2" id="KW-0853">WD repeat</keyword>
<reference evidence="7" key="1">
    <citation type="journal article" date="2014" name="Genome Announc.">
        <title>Draft genome sequence of Rhodosporidium toruloides CECT1137, an oleaginous yeast of biotechnological interest.</title>
        <authorList>
            <person name="Morin N."/>
            <person name="Calcas X."/>
            <person name="Devillers H."/>
            <person name="Durrens P."/>
            <person name="Sherman D.J."/>
            <person name="Nicaud J.-M."/>
            <person name="Neuveglise C."/>
        </authorList>
    </citation>
    <scope>NUCLEOTIDE SEQUENCE</scope>
    <source>
        <strain evidence="7">CECT1137</strain>
    </source>
</reference>
<feature type="region of interest" description="Disordered" evidence="6">
    <location>
        <begin position="525"/>
        <end position="577"/>
    </location>
</feature>
<dbReference type="AlphaFoldDB" id="A0A061AQH6"/>
<evidence type="ECO:0000256" key="5">
    <source>
        <dbReference type="ARBA" id="ARBA00023242"/>
    </source>
</evidence>
<sequence length="636" mass="66525">MGVAQARISRLAGRLGMLAKLPSWSTARKPGEVREMKQAMKLSAGPMASTARAAMEHPVQVLASTTEHIVTASNTKLTVFDAATNAPIASTTNHKGLIRLLATFTDDVAKKAYLVSTGEDKLLQVSSLPDLQLLSSRDLPKRANALEVTASGDIVVGDKFGDVYIFPLDAPAVPANVKPEDLPKPQPILGHVSMLNTLALIPADPAHGLARDWIATGDRDEHVRISRFPAGHVIEKFAWGSKRLVSSLLYLPAPSSSSAATSPPYLLCAGADPSIQVFELPSAELVSRFPIEEIISAYISVHPEAPTPVPAGRRKNKQGTKKGKGKEVSNEGEAAERDDATATPDPDAAAEEGGGGSAAHGAELAKGLAVVKMVEVGTTREDGGIIVLVAGSTALLYISFSLLLPTHPAAAPSTDAAPSLLRAAHPILDVVPTPIPASAESQCEFLVSLDHTSTPSLPPAATDSEQPPTPLMRVSLGKDGQLKALPTLTTDAVLFDAAYAQQPENAKQPSVASLYPVLSLLHHPGDEEFAEGGGEDDEAPRVSRKVGRGMKRAAPGSNGAPSEVGDEDGAKRIGKRAIGRAETLRRYEEAKRKLQAGGETAQSLTEGEKAAVKEMEEEAEAAAAAEGAEMEGAHVA</sequence>
<dbReference type="GO" id="GO:0005634">
    <property type="term" value="C:nucleus"/>
    <property type="evidence" value="ECO:0007669"/>
    <property type="project" value="UniProtKB-SubCell"/>
</dbReference>
<comment type="subcellular location">
    <subcellularLocation>
        <location evidence="1">Nucleus</location>
    </subcellularLocation>
</comment>
<dbReference type="PANTHER" id="PTHR16288">
    <property type="entry name" value="WD40 REPEAT PROTEIN 4"/>
    <property type="match status" value="1"/>
</dbReference>
<feature type="compositionally biased region" description="Acidic residues" evidence="6">
    <location>
        <begin position="527"/>
        <end position="538"/>
    </location>
</feature>
<protein>
    <submittedName>
        <fullName evidence="7">RHTO0S04e11606g1_1</fullName>
    </submittedName>
</protein>
<evidence type="ECO:0000313" key="7">
    <source>
        <dbReference type="EMBL" id="CDR39890.1"/>
    </source>
</evidence>
<dbReference type="GO" id="GO:0036265">
    <property type="term" value="P:RNA (guanine-N7)-methylation"/>
    <property type="evidence" value="ECO:0007669"/>
    <property type="project" value="InterPro"/>
</dbReference>
<evidence type="ECO:0000256" key="6">
    <source>
        <dbReference type="SAM" id="MobiDB-lite"/>
    </source>
</evidence>
<evidence type="ECO:0000256" key="1">
    <source>
        <dbReference type="ARBA" id="ARBA00004123"/>
    </source>
</evidence>
<feature type="compositionally biased region" description="Basic and acidic residues" evidence="6">
    <location>
        <begin position="325"/>
        <end position="340"/>
    </location>
</feature>
<gene>
    <name evidence="7" type="ORF">RHTO0S_04e11606g</name>
</gene>
<dbReference type="EMBL" id="LK052939">
    <property type="protein sequence ID" value="CDR39890.1"/>
    <property type="molecule type" value="Genomic_DNA"/>
</dbReference>
<feature type="compositionally biased region" description="Basic residues" evidence="6">
    <location>
        <begin position="312"/>
        <end position="324"/>
    </location>
</feature>
<dbReference type="InterPro" id="IPR015943">
    <property type="entry name" value="WD40/YVTN_repeat-like_dom_sf"/>
</dbReference>
<dbReference type="PANTHER" id="PTHR16288:SF0">
    <property type="entry name" value="TRNA (GUANINE-N(7)-)-METHYLTRANSFERASE NON-CATALYTIC SUBUNIT WDR4"/>
    <property type="match status" value="1"/>
</dbReference>
<dbReference type="GO" id="GO:0043527">
    <property type="term" value="C:tRNA methyltransferase complex"/>
    <property type="evidence" value="ECO:0007669"/>
    <property type="project" value="TreeGrafter"/>
</dbReference>
<dbReference type="InterPro" id="IPR036322">
    <property type="entry name" value="WD40_repeat_dom_sf"/>
</dbReference>
<dbReference type="Gene3D" id="2.130.10.10">
    <property type="entry name" value="YVTN repeat-like/Quinoprotein amine dehydrogenase"/>
    <property type="match status" value="1"/>
</dbReference>
<evidence type="ECO:0000256" key="3">
    <source>
        <dbReference type="ARBA" id="ARBA00022694"/>
    </source>
</evidence>
<keyword evidence="4" id="KW-0677">Repeat</keyword>
<dbReference type="OrthoDB" id="339900at2759"/>
<dbReference type="GO" id="GO:0005829">
    <property type="term" value="C:cytosol"/>
    <property type="evidence" value="ECO:0007669"/>
    <property type="project" value="TreeGrafter"/>
</dbReference>
<feature type="region of interest" description="Disordered" evidence="6">
    <location>
        <begin position="305"/>
        <end position="360"/>
    </location>
</feature>
<evidence type="ECO:0000256" key="2">
    <source>
        <dbReference type="ARBA" id="ARBA00022574"/>
    </source>
</evidence>
<evidence type="ECO:0000256" key="4">
    <source>
        <dbReference type="ARBA" id="ARBA00022737"/>
    </source>
</evidence>